<reference evidence="2" key="1">
    <citation type="submission" date="2023-10" db="EMBL/GenBank/DDBJ databases">
        <authorList>
            <person name="Chen Y."/>
            <person name="Shah S."/>
            <person name="Dougan E. K."/>
            <person name="Thang M."/>
            <person name="Chan C."/>
        </authorList>
    </citation>
    <scope>NUCLEOTIDE SEQUENCE [LARGE SCALE GENOMIC DNA]</scope>
</reference>
<evidence type="ECO:0000256" key="1">
    <source>
        <dbReference type="SAM" id="MobiDB-lite"/>
    </source>
</evidence>
<feature type="compositionally biased region" description="Low complexity" evidence="1">
    <location>
        <begin position="308"/>
        <end position="318"/>
    </location>
</feature>
<dbReference type="Proteomes" id="UP001189429">
    <property type="component" value="Unassembled WGS sequence"/>
</dbReference>
<protein>
    <recommendedName>
        <fullName evidence="4">EF-hand domain-containing protein</fullName>
    </recommendedName>
</protein>
<feature type="compositionally biased region" description="Basic and acidic residues" evidence="1">
    <location>
        <begin position="216"/>
        <end position="225"/>
    </location>
</feature>
<sequence length="399" mass="42397">MSEGRVVKELIFHHDYHSGRQGPESFDRGLQTGAPRRPEHSPSSAQALELTPAAPEDVPASDRSPSQTRVATPGLASAAFAARGSRPCSGASGARGEEAPRARLPREAAFGTPEPERATPRRVPTPELKARYQGRATDIQAVLERFDPQGTGQVRLEDVPSLVAALHWPPDLGQAACPAPNPSRPCSSTARRLELLRRLQLPLKLELARCARDDKPGARGADFPRGRPPAMQGAGAQKDVSLGLDAPAFELAFRLSLKDCASLACTCSSVVSVFRWAAVSPPPGGALGAACVDEAGARPRPSCGSVQRPAAASAAPPGGRRGTRHGRNTPRPCCSSRFCMRGSCNLPPWLATAAHRALALRAWVLLPPPAAHRRSLRRLSVPSSCRPSPSPLFARRPIR</sequence>
<feature type="region of interest" description="Disordered" evidence="1">
    <location>
        <begin position="216"/>
        <end position="235"/>
    </location>
</feature>
<dbReference type="EMBL" id="CAUYUJ010014282">
    <property type="protein sequence ID" value="CAK0839288.1"/>
    <property type="molecule type" value="Genomic_DNA"/>
</dbReference>
<keyword evidence="3" id="KW-1185">Reference proteome</keyword>
<feature type="region of interest" description="Disordered" evidence="1">
    <location>
        <begin position="14"/>
        <end position="122"/>
    </location>
</feature>
<feature type="region of interest" description="Disordered" evidence="1">
    <location>
        <begin position="377"/>
        <end position="399"/>
    </location>
</feature>
<evidence type="ECO:0008006" key="4">
    <source>
        <dbReference type="Google" id="ProtNLM"/>
    </source>
</evidence>
<feature type="region of interest" description="Disordered" evidence="1">
    <location>
        <begin position="301"/>
        <end position="329"/>
    </location>
</feature>
<evidence type="ECO:0000313" key="3">
    <source>
        <dbReference type="Proteomes" id="UP001189429"/>
    </source>
</evidence>
<organism evidence="2 3">
    <name type="scientific">Prorocentrum cordatum</name>
    <dbReference type="NCBI Taxonomy" id="2364126"/>
    <lineage>
        <taxon>Eukaryota</taxon>
        <taxon>Sar</taxon>
        <taxon>Alveolata</taxon>
        <taxon>Dinophyceae</taxon>
        <taxon>Prorocentrales</taxon>
        <taxon>Prorocentraceae</taxon>
        <taxon>Prorocentrum</taxon>
    </lineage>
</organism>
<gene>
    <name evidence="2" type="ORF">PCOR1329_LOCUS35000</name>
</gene>
<comment type="caution">
    <text evidence="2">The sequence shown here is derived from an EMBL/GenBank/DDBJ whole genome shotgun (WGS) entry which is preliminary data.</text>
</comment>
<evidence type="ECO:0000313" key="2">
    <source>
        <dbReference type="EMBL" id="CAK0839288.1"/>
    </source>
</evidence>
<accession>A0ABN9T2T2</accession>
<name>A0ABN9T2T2_9DINO</name>
<feature type="compositionally biased region" description="Low complexity" evidence="1">
    <location>
        <begin position="378"/>
        <end position="387"/>
    </location>
</feature>
<feature type="compositionally biased region" description="Basic and acidic residues" evidence="1">
    <location>
        <begin position="95"/>
        <end position="106"/>
    </location>
</feature>
<proteinExistence type="predicted"/>